<feature type="transmembrane region" description="Helical" evidence="6">
    <location>
        <begin position="86"/>
        <end position="105"/>
    </location>
</feature>
<feature type="domain" description="O-antigen ligase-related" evidence="7">
    <location>
        <begin position="205"/>
        <end position="353"/>
    </location>
</feature>
<feature type="transmembrane region" description="Helical" evidence="6">
    <location>
        <begin position="28"/>
        <end position="46"/>
    </location>
</feature>
<dbReference type="PANTHER" id="PTHR37422:SF13">
    <property type="entry name" value="LIPOPOLYSACCHARIDE BIOSYNTHESIS PROTEIN PA4999-RELATED"/>
    <property type="match status" value="1"/>
</dbReference>
<evidence type="ECO:0000313" key="8">
    <source>
        <dbReference type="EMBL" id="OWQ97056.1"/>
    </source>
</evidence>
<keyword evidence="3 6" id="KW-1133">Transmembrane helix</keyword>
<keyword evidence="9" id="KW-1185">Reference proteome</keyword>
<feature type="transmembrane region" description="Helical" evidence="6">
    <location>
        <begin position="401"/>
        <end position="419"/>
    </location>
</feature>
<feature type="region of interest" description="Disordered" evidence="5">
    <location>
        <begin position="427"/>
        <end position="461"/>
    </location>
</feature>
<feature type="transmembrane region" description="Helical" evidence="6">
    <location>
        <begin position="201"/>
        <end position="234"/>
    </location>
</feature>
<feature type="transmembrane region" description="Helical" evidence="6">
    <location>
        <begin position="177"/>
        <end position="195"/>
    </location>
</feature>
<feature type="compositionally biased region" description="Low complexity" evidence="5">
    <location>
        <begin position="451"/>
        <end position="461"/>
    </location>
</feature>
<gene>
    <name evidence="8" type="ORF">CDQ92_08205</name>
</gene>
<comment type="subcellular location">
    <subcellularLocation>
        <location evidence="1">Membrane</location>
        <topology evidence="1">Multi-pass membrane protein</topology>
    </subcellularLocation>
</comment>
<evidence type="ECO:0000256" key="1">
    <source>
        <dbReference type="ARBA" id="ARBA00004141"/>
    </source>
</evidence>
<dbReference type="Pfam" id="PF04932">
    <property type="entry name" value="Wzy_C"/>
    <property type="match status" value="1"/>
</dbReference>
<feature type="transmembrane region" description="Helical" evidence="6">
    <location>
        <begin position="58"/>
        <end position="80"/>
    </location>
</feature>
<evidence type="ECO:0000313" key="9">
    <source>
        <dbReference type="Proteomes" id="UP000197361"/>
    </source>
</evidence>
<keyword evidence="2 6" id="KW-0812">Transmembrane</keyword>
<evidence type="ECO:0000256" key="4">
    <source>
        <dbReference type="ARBA" id="ARBA00023136"/>
    </source>
</evidence>
<dbReference type="InterPro" id="IPR051533">
    <property type="entry name" value="WaaL-like"/>
</dbReference>
<accession>A0A246JVU3</accession>
<feature type="transmembrane region" description="Helical" evidence="6">
    <location>
        <begin position="246"/>
        <end position="267"/>
    </location>
</feature>
<reference evidence="8 9" key="1">
    <citation type="journal article" date="2010" name="Int. J. Syst. Evol. Microbiol.">
        <title>Sphingopyxis bauzanensis sp. nov., a psychrophilic bacterium isolated from soil.</title>
        <authorList>
            <person name="Zhang D.C."/>
            <person name="Liu H.C."/>
            <person name="Xin Y.H."/>
            <person name="Zhou Y.G."/>
            <person name="Schinner F."/>
            <person name="Margesin R."/>
        </authorList>
    </citation>
    <scope>NUCLEOTIDE SEQUENCE [LARGE SCALE GENOMIC DNA]</scope>
    <source>
        <strain evidence="8 9">DSM 22271</strain>
    </source>
</reference>
<dbReference type="GO" id="GO:0016020">
    <property type="term" value="C:membrane"/>
    <property type="evidence" value="ECO:0007669"/>
    <property type="project" value="UniProtKB-SubCell"/>
</dbReference>
<dbReference type="PANTHER" id="PTHR37422">
    <property type="entry name" value="TEICHURONIC ACID BIOSYNTHESIS PROTEIN TUAE"/>
    <property type="match status" value="1"/>
</dbReference>
<dbReference type="InterPro" id="IPR007016">
    <property type="entry name" value="O-antigen_ligase-rel_domated"/>
</dbReference>
<evidence type="ECO:0000256" key="2">
    <source>
        <dbReference type="ARBA" id="ARBA00022692"/>
    </source>
</evidence>
<dbReference type="OrthoDB" id="7442944at2"/>
<name>A0A246JVU3_9SPHN</name>
<evidence type="ECO:0000256" key="3">
    <source>
        <dbReference type="ARBA" id="ARBA00022989"/>
    </source>
</evidence>
<dbReference type="AlphaFoldDB" id="A0A246JVU3"/>
<sequence>MRIIALIFILLAIPLAVAWLKARPSQRKWAYFAVGVLPFTISALNLDASLISWPAWSGYAKGLIVTLLDSLALALVIVSRAPARRLPFLALLIAYLVAAGLSIGFSTVPMSTSFYVFQLMRVVILFMAVASFAGQTGALRWLAMGLATGAIFQVVVTIDQKFSGAAQAAGTMGHQNLLGLMLHFVTLPLLAFLLAGERRKIFMLGVLAALVAVAFGASRGAVGFVGIGMAILFFLSIVRKPTAHKWKMAGLAVLALAVVTPVVIASFGDRYEVRPDSEGSTEERISFEAAAKAMWSDHPMGVGANQYILIANVSGYSERAGVIWNFESRSAPVHNMYLLIAAETGWPGLITFVMLIIWSILRGLAFAFGNRTDPRGEIVLGASVAILVLALHGLYEWVFVTFYAQYVFAISLGIIAGIIRQVEREKMTSKQPPRRSARQGVAQPVRDDRSAPAAEAVSAAG</sequence>
<dbReference type="Proteomes" id="UP000197361">
    <property type="component" value="Unassembled WGS sequence"/>
</dbReference>
<dbReference type="RefSeq" id="WP_088440911.1">
    <property type="nucleotide sequence ID" value="NZ_BMMC01000003.1"/>
</dbReference>
<dbReference type="EMBL" id="NISK01000002">
    <property type="protein sequence ID" value="OWQ97056.1"/>
    <property type="molecule type" value="Genomic_DNA"/>
</dbReference>
<evidence type="ECO:0000256" key="6">
    <source>
        <dbReference type="SAM" id="Phobius"/>
    </source>
</evidence>
<keyword evidence="4 6" id="KW-0472">Membrane</keyword>
<organism evidence="8 9">
    <name type="scientific">Sphingopyxis bauzanensis</name>
    <dbReference type="NCBI Taxonomy" id="651663"/>
    <lineage>
        <taxon>Bacteria</taxon>
        <taxon>Pseudomonadati</taxon>
        <taxon>Pseudomonadota</taxon>
        <taxon>Alphaproteobacteria</taxon>
        <taxon>Sphingomonadales</taxon>
        <taxon>Sphingomonadaceae</taxon>
        <taxon>Sphingopyxis</taxon>
    </lineage>
</organism>
<feature type="transmembrane region" description="Helical" evidence="6">
    <location>
        <begin position="112"/>
        <end position="132"/>
    </location>
</feature>
<evidence type="ECO:0000256" key="5">
    <source>
        <dbReference type="SAM" id="MobiDB-lite"/>
    </source>
</evidence>
<feature type="transmembrane region" description="Helical" evidence="6">
    <location>
        <begin position="346"/>
        <end position="366"/>
    </location>
</feature>
<proteinExistence type="predicted"/>
<evidence type="ECO:0000259" key="7">
    <source>
        <dbReference type="Pfam" id="PF04932"/>
    </source>
</evidence>
<comment type="caution">
    <text evidence="8">The sequence shown here is derived from an EMBL/GenBank/DDBJ whole genome shotgun (WGS) entry which is preliminary data.</text>
</comment>
<feature type="transmembrane region" description="Helical" evidence="6">
    <location>
        <begin position="138"/>
        <end position="156"/>
    </location>
</feature>
<feature type="transmembrane region" description="Helical" evidence="6">
    <location>
        <begin position="378"/>
        <end position="395"/>
    </location>
</feature>
<protein>
    <recommendedName>
        <fullName evidence="7">O-antigen ligase-related domain-containing protein</fullName>
    </recommendedName>
</protein>